<protein>
    <submittedName>
        <fullName evidence="2">Uncharacterized protein</fullName>
    </submittedName>
</protein>
<feature type="transmembrane region" description="Helical" evidence="1">
    <location>
        <begin position="12"/>
        <end position="34"/>
    </location>
</feature>
<sequence>MAGNVELYGSVVYSITAIIYLSVTAAVLVSSTIWHRVGSTRLFEDSGRSFCVRFVLAVFKNDFLP</sequence>
<organism evidence="2 3">
    <name type="scientific">Anaplasma phagocytophilum</name>
    <name type="common">Ehrlichia phagocytophila</name>
    <dbReference type="NCBI Taxonomy" id="948"/>
    <lineage>
        <taxon>Bacteria</taxon>
        <taxon>Pseudomonadati</taxon>
        <taxon>Pseudomonadota</taxon>
        <taxon>Alphaproteobacteria</taxon>
        <taxon>Rickettsiales</taxon>
        <taxon>Anaplasmataceae</taxon>
        <taxon>Anaplasma</taxon>
        <taxon>phagocytophilum group</taxon>
    </lineage>
</organism>
<dbReference type="EMBL" id="FLLR01000174">
    <property type="protein sequence ID" value="SBO15053.1"/>
    <property type="molecule type" value="Genomic_DNA"/>
</dbReference>
<gene>
    <name evidence="2" type="ORF">ANAPC1_01431</name>
</gene>
<accession>A0AA45UU41</accession>
<proteinExistence type="predicted"/>
<keyword evidence="1" id="KW-1133">Transmembrane helix</keyword>
<keyword evidence="1" id="KW-0812">Transmembrane</keyword>
<name>A0AA45UU41_ANAPH</name>
<dbReference type="Proteomes" id="UP000078419">
    <property type="component" value="Unassembled WGS sequence"/>
</dbReference>
<evidence type="ECO:0000256" key="1">
    <source>
        <dbReference type="SAM" id="Phobius"/>
    </source>
</evidence>
<reference evidence="3" key="1">
    <citation type="submission" date="2016-03" db="EMBL/GenBank/DDBJ databases">
        <authorList>
            <person name="Loux Valentin"/>
        </authorList>
    </citation>
    <scope>NUCLEOTIDE SEQUENCE [LARGE SCALE GENOMIC DNA]</scope>
    <source>
        <strain evidence="3">C1</strain>
    </source>
</reference>
<evidence type="ECO:0000313" key="2">
    <source>
        <dbReference type="EMBL" id="SBO15053.1"/>
    </source>
</evidence>
<dbReference type="AlphaFoldDB" id="A0AA45UU41"/>
<comment type="caution">
    <text evidence="2">The sequence shown here is derived from an EMBL/GenBank/DDBJ whole genome shotgun (WGS) entry which is preliminary data.</text>
</comment>
<keyword evidence="1" id="KW-0472">Membrane</keyword>
<evidence type="ECO:0000313" key="3">
    <source>
        <dbReference type="Proteomes" id="UP000078419"/>
    </source>
</evidence>